<proteinExistence type="predicted"/>
<keyword evidence="2" id="KW-1185">Reference proteome</keyword>
<reference evidence="1" key="1">
    <citation type="submission" date="2015-05" db="EMBL/GenBank/DDBJ databases">
        <title>Permanent draft genome of Rhodopirellula islandicus K833.</title>
        <authorList>
            <person name="Kizina J."/>
            <person name="Richter M."/>
            <person name="Glockner F.O."/>
            <person name="Harder J."/>
        </authorList>
    </citation>
    <scope>NUCLEOTIDE SEQUENCE [LARGE SCALE GENOMIC DNA]</scope>
    <source>
        <strain evidence="1">K833</strain>
    </source>
</reference>
<dbReference type="OrthoDB" id="272695at2"/>
<dbReference type="EMBL" id="LECT01000044">
    <property type="protein sequence ID" value="KLU02304.1"/>
    <property type="molecule type" value="Genomic_DNA"/>
</dbReference>
<dbReference type="STRING" id="595434.RISK_005370"/>
<organism evidence="1 2">
    <name type="scientific">Rhodopirellula islandica</name>
    <dbReference type="NCBI Taxonomy" id="595434"/>
    <lineage>
        <taxon>Bacteria</taxon>
        <taxon>Pseudomonadati</taxon>
        <taxon>Planctomycetota</taxon>
        <taxon>Planctomycetia</taxon>
        <taxon>Pirellulales</taxon>
        <taxon>Pirellulaceae</taxon>
        <taxon>Rhodopirellula</taxon>
    </lineage>
</organism>
<protein>
    <submittedName>
        <fullName evidence="1">Uncharacterized protein</fullName>
    </submittedName>
</protein>
<dbReference type="RefSeq" id="WP_047816420.1">
    <property type="nucleotide sequence ID" value="NZ_LECT01000044.1"/>
</dbReference>
<dbReference type="AlphaFoldDB" id="A0A0J1E9Z8"/>
<evidence type="ECO:0000313" key="1">
    <source>
        <dbReference type="EMBL" id="KLU02304.1"/>
    </source>
</evidence>
<gene>
    <name evidence="1" type="ORF">RISK_005370</name>
</gene>
<dbReference type="Proteomes" id="UP000036367">
    <property type="component" value="Unassembled WGS sequence"/>
</dbReference>
<accession>A0A0J1E9Z8</accession>
<dbReference type="PATRIC" id="fig|595434.4.peg.5102"/>
<sequence>MGNLGVVSAMVSVIFGLLLGGNTARADEPSASADPVVMPVELFFKEMQLFARRVPVGNKKLEQEDSLKKLREEIHVKFDGVILQYDARIESVDWRNELATIKTHSPIRKYKPSARLPFNITTTQPIVIPMSRGEAGALQTRKPLVFCGTLSFQDGKWGAVGRPPASQSIFWIRSENYKQVISIGTFITKDYSVSLGDEEIFAIHPEQEAE</sequence>
<comment type="caution">
    <text evidence="1">The sequence shown here is derived from an EMBL/GenBank/DDBJ whole genome shotgun (WGS) entry which is preliminary data.</text>
</comment>
<name>A0A0J1E9Z8_RHOIS</name>
<evidence type="ECO:0000313" key="2">
    <source>
        <dbReference type="Proteomes" id="UP000036367"/>
    </source>
</evidence>